<sequence>MKQIIPALITFSFFSVAIAERAPSIAALPPQYQNIKDLEVMVNYVKENPDVAATLKSIDLANQTINYGQDCQIRFERKPSNNPPGWVGPAEPLQFKAVNCLEE</sequence>
<keyword evidence="2" id="KW-1185">Reference proteome</keyword>
<comment type="caution">
    <text evidence="1">The sequence shown here is derived from an EMBL/GenBank/DDBJ whole genome shotgun (WGS) entry which is preliminary data.</text>
</comment>
<name>A0ABR9VMM4_9SYNC</name>
<evidence type="ECO:0000313" key="2">
    <source>
        <dbReference type="Proteomes" id="UP000658720"/>
    </source>
</evidence>
<dbReference type="EMBL" id="JADEVV010000003">
    <property type="protein sequence ID" value="MBE9252598.1"/>
    <property type="molecule type" value="Genomic_DNA"/>
</dbReference>
<accession>A0ABR9VMM4</accession>
<gene>
    <name evidence="1" type="ORF">IQ217_01770</name>
</gene>
<dbReference type="RefSeq" id="WP_194018690.1">
    <property type="nucleotide sequence ID" value="NZ_JADEVV010000003.1"/>
</dbReference>
<protein>
    <submittedName>
        <fullName evidence="1">Uncharacterized protein</fullName>
    </submittedName>
</protein>
<dbReference type="Proteomes" id="UP000658720">
    <property type="component" value="Unassembled WGS sequence"/>
</dbReference>
<evidence type="ECO:0000313" key="1">
    <source>
        <dbReference type="EMBL" id="MBE9252598.1"/>
    </source>
</evidence>
<organism evidence="1 2">
    <name type="scientific">Synechocystis salina LEGE 00031</name>
    <dbReference type="NCBI Taxonomy" id="1828736"/>
    <lineage>
        <taxon>Bacteria</taxon>
        <taxon>Bacillati</taxon>
        <taxon>Cyanobacteriota</taxon>
        <taxon>Cyanophyceae</taxon>
        <taxon>Synechococcales</taxon>
        <taxon>Merismopediaceae</taxon>
        <taxon>Synechocystis</taxon>
    </lineage>
</organism>
<proteinExistence type="predicted"/>
<reference evidence="1 2" key="1">
    <citation type="submission" date="2020-10" db="EMBL/GenBank/DDBJ databases">
        <authorList>
            <person name="Castelo-Branco R."/>
            <person name="Eusebio N."/>
            <person name="Adriana R."/>
            <person name="Vieira A."/>
            <person name="Brugerolle De Fraissinette N."/>
            <person name="Rezende De Castro R."/>
            <person name="Schneider M.P."/>
            <person name="Vasconcelos V."/>
            <person name="Leao P.N."/>
        </authorList>
    </citation>
    <scope>NUCLEOTIDE SEQUENCE [LARGE SCALE GENOMIC DNA]</scope>
    <source>
        <strain evidence="1 2">LEGE 00031</strain>
    </source>
</reference>